<evidence type="ECO:0000313" key="1">
    <source>
        <dbReference type="EMBL" id="KEH37834.1"/>
    </source>
</evidence>
<accession>A0A072V700</accession>
<evidence type="ECO:0000313" key="2">
    <source>
        <dbReference type="EnsemblPlants" id="KEH37834"/>
    </source>
</evidence>
<keyword evidence="3" id="KW-1185">Reference proteome</keyword>
<organism evidence="1 3">
    <name type="scientific">Medicago truncatula</name>
    <name type="common">Barrel medic</name>
    <name type="synonym">Medicago tribuloides</name>
    <dbReference type="NCBI Taxonomy" id="3880"/>
    <lineage>
        <taxon>Eukaryota</taxon>
        <taxon>Viridiplantae</taxon>
        <taxon>Streptophyta</taxon>
        <taxon>Embryophyta</taxon>
        <taxon>Tracheophyta</taxon>
        <taxon>Spermatophyta</taxon>
        <taxon>Magnoliopsida</taxon>
        <taxon>eudicotyledons</taxon>
        <taxon>Gunneridae</taxon>
        <taxon>Pentapetalae</taxon>
        <taxon>rosids</taxon>
        <taxon>fabids</taxon>
        <taxon>Fabales</taxon>
        <taxon>Fabaceae</taxon>
        <taxon>Papilionoideae</taxon>
        <taxon>50 kb inversion clade</taxon>
        <taxon>NPAAA clade</taxon>
        <taxon>Hologalegina</taxon>
        <taxon>IRL clade</taxon>
        <taxon>Trifolieae</taxon>
        <taxon>Medicago</taxon>
    </lineage>
</organism>
<reference evidence="1 3" key="1">
    <citation type="journal article" date="2011" name="Nature">
        <title>The Medicago genome provides insight into the evolution of rhizobial symbioses.</title>
        <authorList>
            <person name="Young N.D."/>
            <person name="Debelle F."/>
            <person name="Oldroyd G.E."/>
            <person name="Geurts R."/>
            <person name="Cannon S.B."/>
            <person name="Udvardi M.K."/>
            <person name="Benedito V.A."/>
            <person name="Mayer K.F."/>
            <person name="Gouzy J."/>
            <person name="Schoof H."/>
            <person name="Van de Peer Y."/>
            <person name="Proost S."/>
            <person name="Cook D.R."/>
            <person name="Meyers B.C."/>
            <person name="Spannagl M."/>
            <person name="Cheung F."/>
            <person name="De Mita S."/>
            <person name="Krishnakumar V."/>
            <person name="Gundlach H."/>
            <person name="Zhou S."/>
            <person name="Mudge J."/>
            <person name="Bharti A.K."/>
            <person name="Murray J.D."/>
            <person name="Naoumkina M.A."/>
            <person name="Rosen B."/>
            <person name="Silverstein K.A."/>
            <person name="Tang H."/>
            <person name="Rombauts S."/>
            <person name="Zhao P.X."/>
            <person name="Zhou P."/>
            <person name="Barbe V."/>
            <person name="Bardou P."/>
            <person name="Bechner M."/>
            <person name="Bellec A."/>
            <person name="Berger A."/>
            <person name="Berges H."/>
            <person name="Bidwell S."/>
            <person name="Bisseling T."/>
            <person name="Choisne N."/>
            <person name="Couloux A."/>
            <person name="Denny R."/>
            <person name="Deshpande S."/>
            <person name="Dai X."/>
            <person name="Doyle J.J."/>
            <person name="Dudez A.M."/>
            <person name="Farmer A.D."/>
            <person name="Fouteau S."/>
            <person name="Franken C."/>
            <person name="Gibelin C."/>
            <person name="Gish J."/>
            <person name="Goldstein S."/>
            <person name="Gonzalez A.J."/>
            <person name="Green P.J."/>
            <person name="Hallab A."/>
            <person name="Hartog M."/>
            <person name="Hua A."/>
            <person name="Humphray S.J."/>
            <person name="Jeong D.H."/>
            <person name="Jing Y."/>
            <person name="Jocker A."/>
            <person name="Kenton S.M."/>
            <person name="Kim D.J."/>
            <person name="Klee K."/>
            <person name="Lai H."/>
            <person name="Lang C."/>
            <person name="Lin S."/>
            <person name="Macmil S.L."/>
            <person name="Magdelenat G."/>
            <person name="Matthews L."/>
            <person name="McCorrison J."/>
            <person name="Monaghan E.L."/>
            <person name="Mun J.H."/>
            <person name="Najar F.Z."/>
            <person name="Nicholson C."/>
            <person name="Noirot C."/>
            <person name="O'Bleness M."/>
            <person name="Paule C.R."/>
            <person name="Poulain J."/>
            <person name="Prion F."/>
            <person name="Qin B."/>
            <person name="Qu C."/>
            <person name="Retzel E.F."/>
            <person name="Riddle C."/>
            <person name="Sallet E."/>
            <person name="Samain S."/>
            <person name="Samson N."/>
            <person name="Sanders I."/>
            <person name="Saurat O."/>
            <person name="Scarpelli C."/>
            <person name="Schiex T."/>
            <person name="Segurens B."/>
            <person name="Severin A.J."/>
            <person name="Sherrier D.J."/>
            <person name="Shi R."/>
            <person name="Sims S."/>
            <person name="Singer S.R."/>
            <person name="Sinharoy S."/>
            <person name="Sterck L."/>
            <person name="Viollet A."/>
            <person name="Wang B.B."/>
            <person name="Wang K."/>
            <person name="Wang M."/>
            <person name="Wang X."/>
            <person name="Warfsmann J."/>
            <person name="Weissenbach J."/>
            <person name="White D.D."/>
            <person name="White J.D."/>
            <person name="Wiley G.B."/>
            <person name="Wincker P."/>
            <person name="Xing Y."/>
            <person name="Yang L."/>
            <person name="Yao Z."/>
            <person name="Ying F."/>
            <person name="Zhai J."/>
            <person name="Zhou L."/>
            <person name="Zuber A."/>
            <person name="Denarie J."/>
            <person name="Dixon R.A."/>
            <person name="May G.D."/>
            <person name="Schwartz D.C."/>
            <person name="Rogers J."/>
            <person name="Quetier F."/>
            <person name="Town C.D."/>
            <person name="Roe B.A."/>
        </authorList>
    </citation>
    <scope>NUCLEOTIDE SEQUENCE [LARGE SCALE GENOMIC DNA]</scope>
    <source>
        <strain evidence="1">A17</strain>
        <strain evidence="2 3">cv. Jemalong A17</strain>
    </source>
</reference>
<reference evidence="2" key="3">
    <citation type="submission" date="2015-04" db="UniProtKB">
        <authorList>
            <consortium name="EnsemblPlants"/>
        </authorList>
    </citation>
    <scope>IDENTIFICATION</scope>
    <source>
        <strain evidence="2">cv. Jemalong A17</strain>
    </source>
</reference>
<name>A0A072V700_MEDTR</name>
<dbReference type="EnsemblPlants" id="KEH37834">
    <property type="protein sequence ID" value="KEH37834"/>
    <property type="gene ID" value="MTR_2g049625"/>
</dbReference>
<dbReference type="Proteomes" id="UP000002051">
    <property type="component" value="Chromosome 2"/>
</dbReference>
<gene>
    <name evidence="1" type="ordered locus">MTR_2g049625</name>
</gene>
<sequence length="145" mass="16007">MSSMSGEHLLRVRRGCRCTPSLRGGSAPASTPGTLFLAAPGGPVCSSVRPDVGKNCFLLVFQDGSVGKAQFSSLKPYVTSCCKMRPFQTNLFIQKHLTAKARVKHQSSKARFIILLFSLGFHDELLLICWKIFLHQIKLQLARSK</sequence>
<dbReference type="EMBL" id="CM001218">
    <property type="protein sequence ID" value="KEH37834.1"/>
    <property type="molecule type" value="Genomic_DNA"/>
</dbReference>
<dbReference type="AlphaFoldDB" id="A0A072V700"/>
<protein>
    <submittedName>
        <fullName evidence="1 2">Uncharacterized protein</fullName>
    </submittedName>
</protein>
<evidence type="ECO:0000313" key="3">
    <source>
        <dbReference type="Proteomes" id="UP000002051"/>
    </source>
</evidence>
<proteinExistence type="predicted"/>
<dbReference type="HOGENOM" id="CLU_1789764_0_0_1"/>
<reference evidence="1 3" key="2">
    <citation type="journal article" date="2014" name="BMC Genomics">
        <title>An improved genome release (version Mt4.0) for the model legume Medicago truncatula.</title>
        <authorList>
            <person name="Tang H."/>
            <person name="Krishnakumar V."/>
            <person name="Bidwell S."/>
            <person name="Rosen B."/>
            <person name="Chan A."/>
            <person name="Zhou S."/>
            <person name="Gentzbittel L."/>
            <person name="Childs K.L."/>
            <person name="Yandell M."/>
            <person name="Gundlach H."/>
            <person name="Mayer K.F."/>
            <person name="Schwartz D.C."/>
            <person name="Town C.D."/>
        </authorList>
    </citation>
    <scope>GENOME REANNOTATION</scope>
    <source>
        <strain evidence="1">A17</strain>
        <strain evidence="2 3">cv. Jemalong A17</strain>
    </source>
</reference>